<dbReference type="PANTHER" id="PTHR21661">
    <property type="entry name" value="EPOXIDE HYDROLASE 1-RELATED"/>
    <property type="match status" value="1"/>
</dbReference>
<evidence type="ECO:0000256" key="1">
    <source>
        <dbReference type="ARBA" id="ARBA00010088"/>
    </source>
</evidence>
<keyword evidence="6" id="KW-1185">Reference proteome</keyword>
<feature type="active site" description="Proton acceptor" evidence="3">
    <location>
        <position position="358"/>
    </location>
</feature>
<feature type="domain" description="Epoxide hydrolase N-terminal" evidence="4">
    <location>
        <begin position="10"/>
        <end position="115"/>
    </location>
</feature>
<feature type="active site" description="Proton donor" evidence="3">
    <location>
        <position position="300"/>
    </location>
</feature>
<dbReference type="Gene3D" id="3.40.50.1820">
    <property type="entry name" value="alpha/beta hydrolase"/>
    <property type="match status" value="1"/>
</dbReference>
<accession>A0A9P9J1H7</accession>
<evidence type="ECO:0000313" key="6">
    <source>
        <dbReference type="Proteomes" id="UP000700596"/>
    </source>
</evidence>
<dbReference type="PRINTS" id="PR00412">
    <property type="entry name" value="EPOXHYDRLASE"/>
</dbReference>
<dbReference type="Proteomes" id="UP000700596">
    <property type="component" value="Unassembled WGS sequence"/>
</dbReference>
<evidence type="ECO:0000256" key="3">
    <source>
        <dbReference type="PIRSR" id="PIRSR001112-1"/>
    </source>
</evidence>
<dbReference type="GO" id="GO:0004301">
    <property type="term" value="F:epoxide hydrolase activity"/>
    <property type="evidence" value="ECO:0007669"/>
    <property type="project" value="TreeGrafter"/>
</dbReference>
<comment type="caution">
    <text evidence="5">The sequence shown here is derived from an EMBL/GenBank/DDBJ whole genome shotgun (WGS) entry which is preliminary data.</text>
</comment>
<evidence type="ECO:0000313" key="5">
    <source>
        <dbReference type="EMBL" id="KAH7138710.1"/>
    </source>
</evidence>
<gene>
    <name evidence="5" type="ORF">B0J11DRAFT_422753</name>
</gene>
<sequence>MSYSPPNSAKPFTLNISDKDLSEWRQLLELSRIGPLTYEAQDDKYGVTQEWITNAKDHWLNKFDWRVQEKHINSFPNYTTEIEGLNVHFTALFSEKKDAIPIVFLHGWPGSFIEFLPLASLIREKYSAKDQPYHIIIPSLPGYTLSSGGPTNKDWTIQDTARIINTLMKGLGFNKYISQGGDIGSIVSTVLSQYEEVAGIHLNMLGNVDIPDESTLTEFEKTAVENAKLWRVTGSAYAQEHGTRPATIGFVLNSNPLSLLAWIGEKFLSWSDTTPPLDTILTNISLYWFTHSFPRSIYPYRQLFGAARNAPAPIPKPFGFSWFPKEIFPGIESEVKKRGDGKKGELVFYKQQREGGGHFAALEKPRELWGDVEEFVGKVWKQ</sequence>
<dbReference type="EMBL" id="JAGMWT010000001">
    <property type="protein sequence ID" value="KAH7138710.1"/>
    <property type="molecule type" value="Genomic_DNA"/>
</dbReference>
<evidence type="ECO:0000259" key="4">
    <source>
        <dbReference type="Pfam" id="PF06441"/>
    </source>
</evidence>
<evidence type="ECO:0000256" key="2">
    <source>
        <dbReference type="ARBA" id="ARBA00022801"/>
    </source>
</evidence>
<feature type="active site" description="Nucleophile" evidence="3">
    <location>
        <position position="182"/>
    </location>
</feature>
<dbReference type="OrthoDB" id="7130006at2759"/>
<proteinExistence type="inferred from homology"/>
<dbReference type="SUPFAM" id="SSF53474">
    <property type="entry name" value="alpha/beta-Hydrolases"/>
    <property type="match status" value="1"/>
</dbReference>
<keyword evidence="2 5" id="KW-0378">Hydrolase</keyword>
<dbReference type="InterPro" id="IPR016292">
    <property type="entry name" value="Epoxide_hydrolase"/>
</dbReference>
<organism evidence="5 6">
    <name type="scientific">Dendryphion nanum</name>
    <dbReference type="NCBI Taxonomy" id="256645"/>
    <lineage>
        <taxon>Eukaryota</taxon>
        <taxon>Fungi</taxon>
        <taxon>Dikarya</taxon>
        <taxon>Ascomycota</taxon>
        <taxon>Pezizomycotina</taxon>
        <taxon>Dothideomycetes</taxon>
        <taxon>Pleosporomycetidae</taxon>
        <taxon>Pleosporales</taxon>
        <taxon>Torulaceae</taxon>
        <taxon>Dendryphion</taxon>
    </lineage>
</organism>
<dbReference type="InterPro" id="IPR010497">
    <property type="entry name" value="Epoxide_hydro_N"/>
</dbReference>
<dbReference type="InterPro" id="IPR029058">
    <property type="entry name" value="AB_hydrolase_fold"/>
</dbReference>
<reference evidence="5" key="1">
    <citation type="journal article" date="2021" name="Nat. Commun.">
        <title>Genetic determinants of endophytism in the Arabidopsis root mycobiome.</title>
        <authorList>
            <person name="Mesny F."/>
            <person name="Miyauchi S."/>
            <person name="Thiergart T."/>
            <person name="Pickel B."/>
            <person name="Atanasova L."/>
            <person name="Karlsson M."/>
            <person name="Huettel B."/>
            <person name="Barry K.W."/>
            <person name="Haridas S."/>
            <person name="Chen C."/>
            <person name="Bauer D."/>
            <person name="Andreopoulos W."/>
            <person name="Pangilinan J."/>
            <person name="LaButti K."/>
            <person name="Riley R."/>
            <person name="Lipzen A."/>
            <person name="Clum A."/>
            <person name="Drula E."/>
            <person name="Henrissat B."/>
            <person name="Kohler A."/>
            <person name="Grigoriev I.V."/>
            <person name="Martin F.M."/>
            <person name="Hacquard S."/>
        </authorList>
    </citation>
    <scope>NUCLEOTIDE SEQUENCE</scope>
    <source>
        <strain evidence="5">MPI-CAGE-CH-0243</strain>
    </source>
</reference>
<comment type="similarity">
    <text evidence="1">Belongs to the peptidase S33 family.</text>
</comment>
<dbReference type="AlphaFoldDB" id="A0A9P9J1H7"/>
<dbReference type="GO" id="GO:0097176">
    <property type="term" value="P:epoxide metabolic process"/>
    <property type="evidence" value="ECO:0007669"/>
    <property type="project" value="TreeGrafter"/>
</dbReference>
<dbReference type="PIRSF" id="PIRSF001112">
    <property type="entry name" value="Epoxide_hydrolase"/>
    <property type="match status" value="1"/>
</dbReference>
<protein>
    <submittedName>
        <fullName evidence="5">Epoxide hydrolase-like protein</fullName>
    </submittedName>
</protein>
<name>A0A9P9J1H7_9PLEO</name>
<dbReference type="PANTHER" id="PTHR21661:SF39">
    <property type="entry name" value="HYDROLASE, PUTATIVE (AFU_ORTHOLOGUE AFUA_3G08960)-RELATED"/>
    <property type="match status" value="1"/>
</dbReference>
<dbReference type="Pfam" id="PF06441">
    <property type="entry name" value="EHN"/>
    <property type="match status" value="1"/>
</dbReference>
<dbReference type="InterPro" id="IPR000639">
    <property type="entry name" value="Epox_hydrolase-like"/>
</dbReference>